<dbReference type="EMBL" id="CM001883">
    <property type="protein sequence ID" value="EOY10942.1"/>
    <property type="molecule type" value="Genomic_DNA"/>
</dbReference>
<keyword evidence="2" id="KW-0732">Signal</keyword>
<keyword evidence="4" id="KW-1185">Reference proteome</keyword>
<evidence type="ECO:0000313" key="4">
    <source>
        <dbReference type="Proteomes" id="UP000026915"/>
    </source>
</evidence>
<dbReference type="AlphaFoldDB" id="A0A061F2M1"/>
<feature type="signal peptide" evidence="2">
    <location>
        <begin position="1"/>
        <end position="22"/>
    </location>
</feature>
<feature type="compositionally biased region" description="Basic residues" evidence="1">
    <location>
        <begin position="42"/>
        <end position="53"/>
    </location>
</feature>
<proteinExistence type="predicted"/>
<feature type="chain" id="PRO_5001602161" evidence="2">
    <location>
        <begin position="23"/>
        <end position="63"/>
    </location>
</feature>
<dbReference type="InParanoid" id="A0A061F2M1"/>
<dbReference type="HOGENOM" id="CLU_2890339_0_0_1"/>
<gene>
    <name evidence="3" type="ORF">TCM_026210</name>
</gene>
<evidence type="ECO:0000256" key="2">
    <source>
        <dbReference type="SAM" id="SignalP"/>
    </source>
</evidence>
<accession>A0A061F2M1</accession>
<feature type="region of interest" description="Disordered" evidence="1">
    <location>
        <begin position="39"/>
        <end position="63"/>
    </location>
</feature>
<evidence type="ECO:0000313" key="3">
    <source>
        <dbReference type="EMBL" id="EOY10942.1"/>
    </source>
</evidence>
<name>A0A061F2M1_THECC</name>
<organism evidence="3 4">
    <name type="scientific">Theobroma cacao</name>
    <name type="common">Cacao</name>
    <name type="synonym">Cocoa</name>
    <dbReference type="NCBI Taxonomy" id="3641"/>
    <lineage>
        <taxon>Eukaryota</taxon>
        <taxon>Viridiplantae</taxon>
        <taxon>Streptophyta</taxon>
        <taxon>Embryophyta</taxon>
        <taxon>Tracheophyta</taxon>
        <taxon>Spermatophyta</taxon>
        <taxon>Magnoliopsida</taxon>
        <taxon>eudicotyledons</taxon>
        <taxon>Gunneridae</taxon>
        <taxon>Pentapetalae</taxon>
        <taxon>rosids</taxon>
        <taxon>malvids</taxon>
        <taxon>Malvales</taxon>
        <taxon>Malvaceae</taxon>
        <taxon>Byttnerioideae</taxon>
        <taxon>Theobroma</taxon>
    </lineage>
</organism>
<dbReference type="Proteomes" id="UP000026915">
    <property type="component" value="Chromosome 5"/>
</dbReference>
<dbReference type="Gramene" id="EOY10942">
    <property type="protein sequence ID" value="EOY10942"/>
    <property type="gene ID" value="TCM_026210"/>
</dbReference>
<reference evidence="3 4" key="1">
    <citation type="journal article" date="2013" name="Genome Biol.">
        <title>The genome sequence of the most widely cultivated cacao type and its use to identify candidate genes regulating pod color.</title>
        <authorList>
            <person name="Motamayor J.C."/>
            <person name="Mockaitis K."/>
            <person name="Schmutz J."/>
            <person name="Haiminen N."/>
            <person name="Iii D.L."/>
            <person name="Cornejo O."/>
            <person name="Findley S.D."/>
            <person name="Zheng P."/>
            <person name="Utro F."/>
            <person name="Royaert S."/>
            <person name="Saski C."/>
            <person name="Jenkins J."/>
            <person name="Podicheti R."/>
            <person name="Zhao M."/>
            <person name="Scheffler B.E."/>
            <person name="Stack J.C."/>
            <person name="Feltus F.A."/>
            <person name="Mustiga G.M."/>
            <person name="Amores F."/>
            <person name="Phillips W."/>
            <person name="Marelli J.P."/>
            <person name="May G.D."/>
            <person name="Shapiro H."/>
            <person name="Ma J."/>
            <person name="Bustamante C.D."/>
            <person name="Schnell R.J."/>
            <person name="Main D."/>
            <person name="Gilbert D."/>
            <person name="Parida L."/>
            <person name="Kuhn D.N."/>
        </authorList>
    </citation>
    <scope>NUCLEOTIDE SEQUENCE [LARGE SCALE GENOMIC DNA]</scope>
    <source>
        <strain evidence="4">cv. Matina 1-6</strain>
    </source>
</reference>
<sequence length="63" mass="6717">MAAKSCLLMILVLPLGLQLSHCQPMVSQAGEAASQAGETASRLKKFSPQKSKRIGSPCWRTSS</sequence>
<evidence type="ECO:0000256" key="1">
    <source>
        <dbReference type="SAM" id="MobiDB-lite"/>
    </source>
</evidence>
<protein>
    <submittedName>
        <fullName evidence="3">Uncharacterized protein</fullName>
    </submittedName>
</protein>